<dbReference type="Pfam" id="PF13671">
    <property type="entry name" value="AAA_33"/>
    <property type="match status" value="1"/>
</dbReference>
<dbReference type="PIRSF" id="PIRSF037081">
    <property type="entry name" value="P-loop_All4644_prd"/>
    <property type="match status" value="1"/>
</dbReference>
<dbReference type="SUPFAM" id="SSF52540">
    <property type="entry name" value="P-loop containing nucleoside triphosphate hydrolases"/>
    <property type="match status" value="1"/>
</dbReference>
<name>A0A7C0U740_9BACT</name>
<sequence length="182" mass="20716">MKALLLVMGMIGTGKTTVAHALARELEMALISSDPLRKELAGLDPYEKREEEFDKGLYSPEMTELVYTTMVERARNALKQGKGVILDATFSQKRWRDMARKMAKELGAPCLLVITTAPPEVVKERLDKRKKEEVVSDGRWEIYLKHRERFQEPQDEGPMVVLDTRESLNSLVKTVKEVLNGL</sequence>
<comment type="caution">
    <text evidence="1">The sequence shown here is derived from an EMBL/GenBank/DDBJ whole genome shotgun (WGS) entry which is preliminary data.</text>
</comment>
<dbReference type="AlphaFoldDB" id="A0A7C0U740"/>
<accession>A0A7C0U740</accession>
<dbReference type="EMBL" id="DQWS01000196">
    <property type="protein sequence ID" value="HDD53471.1"/>
    <property type="molecule type" value="Genomic_DNA"/>
</dbReference>
<evidence type="ECO:0000313" key="1">
    <source>
        <dbReference type="EMBL" id="HDD53471.1"/>
    </source>
</evidence>
<organism evidence="1">
    <name type="scientific">Thermosulfidibacter takaii</name>
    <dbReference type="NCBI Taxonomy" id="412593"/>
    <lineage>
        <taxon>Bacteria</taxon>
        <taxon>Pseudomonadati</taxon>
        <taxon>Thermosulfidibacterota</taxon>
        <taxon>Thermosulfidibacteria</taxon>
        <taxon>Thermosulfidibacterales</taxon>
        <taxon>Thermosulfidibacteraceae</taxon>
    </lineage>
</organism>
<dbReference type="Proteomes" id="UP000885690">
    <property type="component" value="Unassembled WGS sequence"/>
</dbReference>
<dbReference type="InterPro" id="IPR027417">
    <property type="entry name" value="P-loop_NTPase"/>
</dbReference>
<dbReference type="InterPro" id="IPR052732">
    <property type="entry name" value="Cell-binding_unc_protein"/>
</dbReference>
<proteinExistence type="predicted"/>
<dbReference type="InterPro" id="IPR017101">
    <property type="entry name" value="P-loop_ATP/GTP-bd_All4644_prd"/>
</dbReference>
<gene>
    <name evidence="1" type="ORF">ENF32_05325</name>
</gene>
<dbReference type="PANTHER" id="PTHR43883:SF1">
    <property type="entry name" value="GLUCONOKINASE"/>
    <property type="match status" value="1"/>
</dbReference>
<dbReference type="Gene3D" id="3.40.50.300">
    <property type="entry name" value="P-loop containing nucleotide triphosphate hydrolases"/>
    <property type="match status" value="1"/>
</dbReference>
<reference evidence="1" key="1">
    <citation type="journal article" date="2020" name="mSystems">
        <title>Genome- and Community-Level Interaction Insights into Carbon Utilization and Element Cycling Functions of Hydrothermarchaeota in Hydrothermal Sediment.</title>
        <authorList>
            <person name="Zhou Z."/>
            <person name="Liu Y."/>
            <person name="Xu W."/>
            <person name="Pan J."/>
            <person name="Luo Z.H."/>
            <person name="Li M."/>
        </authorList>
    </citation>
    <scope>NUCLEOTIDE SEQUENCE [LARGE SCALE GENOMIC DNA]</scope>
    <source>
        <strain evidence="1">HyVt-115</strain>
    </source>
</reference>
<dbReference type="PANTHER" id="PTHR43883">
    <property type="entry name" value="SLR0207 PROTEIN"/>
    <property type="match status" value="1"/>
</dbReference>
<protein>
    <submittedName>
        <fullName evidence="1">AAA family ATPase</fullName>
    </submittedName>
</protein>